<dbReference type="RefSeq" id="WP_119829060.1">
    <property type="nucleotide sequence ID" value="NZ_QYUL01000001.1"/>
</dbReference>
<accession>A0A418W063</accession>
<proteinExistence type="predicted"/>
<dbReference type="Proteomes" id="UP000283458">
    <property type="component" value="Unassembled WGS sequence"/>
</dbReference>
<keyword evidence="2" id="KW-0812">Transmembrane</keyword>
<evidence type="ECO:0000256" key="1">
    <source>
        <dbReference type="SAM" id="MobiDB-lite"/>
    </source>
</evidence>
<comment type="caution">
    <text evidence="3">The sequence shown here is derived from an EMBL/GenBank/DDBJ whole genome shotgun (WGS) entry which is preliminary data.</text>
</comment>
<gene>
    <name evidence="3" type="ORF">D3877_01710</name>
</gene>
<protein>
    <submittedName>
        <fullName evidence="3">Uncharacterized protein</fullName>
    </submittedName>
</protein>
<evidence type="ECO:0000313" key="4">
    <source>
        <dbReference type="Proteomes" id="UP000283458"/>
    </source>
</evidence>
<feature type="region of interest" description="Disordered" evidence="1">
    <location>
        <begin position="1"/>
        <end position="41"/>
    </location>
</feature>
<keyword evidence="2" id="KW-1133">Transmembrane helix</keyword>
<dbReference type="AlphaFoldDB" id="A0A418W063"/>
<feature type="compositionally biased region" description="Pro residues" evidence="1">
    <location>
        <begin position="8"/>
        <end position="29"/>
    </location>
</feature>
<sequence length="180" mass="19505">MAAHTPLHPTPSHPIPQHPTPNPPAPARPAPTSIHHPRQEPHTRRLIATVLLVLLTLTGLAYAGTFAFSHVFESRRVAAQMGPKARLAPLPALDIALGGSRAIDMQVSLVLAPKVKADAVLRYQDRIADRLFESVGRVEADRLTAPGSAQLLKDAVKDAVRREAGAGLIRDVYIERMVVR</sequence>
<dbReference type="EMBL" id="QYUL01000001">
    <property type="protein sequence ID" value="RJF83416.1"/>
    <property type="molecule type" value="Genomic_DNA"/>
</dbReference>
<evidence type="ECO:0000256" key="2">
    <source>
        <dbReference type="SAM" id="Phobius"/>
    </source>
</evidence>
<evidence type="ECO:0000313" key="3">
    <source>
        <dbReference type="EMBL" id="RJF83416.1"/>
    </source>
</evidence>
<organism evidence="3 4">
    <name type="scientific">Azospirillum cavernae</name>
    <dbReference type="NCBI Taxonomy" id="2320860"/>
    <lineage>
        <taxon>Bacteria</taxon>
        <taxon>Pseudomonadati</taxon>
        <taxon>Pseudomonadota</taxon>
        <taxon>Alphaproteobacteria</taxon>
        <taxon>Rhodospirillales</taxon>
        <taxon>Azospirillaceae</taxon>
        <taxon>Azospirillum</taxon>
    </lineage>
</organism>
<name>A0A418W063_9PROT</name>
<keyword evidence="4" id="KW-1185">Reference proteome</keyword>
<feature type="transmembrane region" description="Helical" evidence="2">
    <location>
        <begin position="46"/>
        <end position="68"/>
    </location>
</feature>
<keyword evidence="2" id="KW-0472">Membrane</keyword>
<dbReference type="OrthoDB" id="7304418at2"/>
<reference evidence="3 4" key="1">
    <citation type="submission" date="2018-09" db="EMBL/GenBank/DDBJ databases">
        <authorList>
            <person name="Zhu H."/>
        </authorList>
    </citation>
    <scope>NUCLEOTIDE SEQUENCE [LARGE SCALE GENOMIC DNA]</scope>
    <source>
        <strain evidence="3 4">K2W22B-5</strain>
    </source>
</reference>